<evidence type="ECO:0000256" key="1">
    <source>
        <dbReference type="ARBA" id="ARBA00001924"/>
    </source>
</evidence>
<evidence type="ECO:0000313" key="9">
    <source>
        <dbReference type="Proteomes" id="UP001317532"/>
    </source>
</evidence>
<feature type="domain" description="Moybdenum cofactor oxidoreductase dimerisation" evidence="7">
    <location>
        <begin position="292"/>
        <end position="405"/>
    </location>
</feature>
<keyword evidence="4" id="KW-0560">Oxidoreductase</keyword>
<dbReference type="Pfam" id="PF00174">
    <property type="entry name" value="Oxidored_molyb"/>
    <property type="match status" value="1"/>
</dbReference>
<gene>
    <name evidence="8" type="primary">soxC</name>
    <name evidence="8" type="ORF">WPS_14530</name>
</gene>
<feature type="domain" description="Oxidoreductase molybdopterin-binding" evidence="6">
    <location>
        <begin position="107"/>
        <end position="269"/>
    </location>
</feature>
<reference evidence="8 9" key="1">
    <citation type="journal article" date="2022" name="ISME Commun">
        <title>Vulcanimicrobium alpinus gen. nov. sp. nov., the first cultivated representative of the candidate phylum 'Eremiobacterota', is a metabolically versatile aerobic anoxygenic phototroph.</title>
        <authorList>
            <person name="Yabe S."/>
            <person name="Muto K."/>
            <person name="Abe K."/>
            <person name="Yokota A."/>
            <person name="Staudigel H."/>
            <person name="Tebo B.M."/>
        </authorList>
    </citation>
    <scope>NUCLEOTIDE SEQUENCE [LARGE SCALE GENOMIC DNA]</scope>
    <source>
        <strain evidence="8 9">WC8-2</strain>
    </source>
</reference>
<dbReference type="InterPro" id="IPR000572">
    <property type="entry name" value="OxRdtase_Mopterin-bd_dom"/>
</dbReference>
<evidence type="ECO:0000256" key="4">
    <source>
        <dbReference type="ARBA" id="ARBA00023002"/>
    </source>
</evidence>
<evidence type="ECO:0000256" key="3">
    <source>
        <dbReference type="ARBA" id="ARBA00022723"/>
    </source>
</evidence>
<protein>
    <submittedName>
        <fullName evidence="8">Sulfite dehydrogenase</fullName>
    </submittedName>
</protein>
<feature type="chain" id="PRO_5042929129" evidence="5">
    <location>
        <begin position="33"/>
        <end position="421"/>
    </location>
</feature>
<keyword evidence="9" id="KW-1185">Reference proteome</keyword>
<dbReference type="InterPro" id="IPR014756">
    <property type="entry name" value="Ig_E-set"/>
</dbReference>
<evidence type="ECO:0000259" key="7">
    <source>
        <dbReference type="Pfam" id="PF03404"/>
    </source>
</evidence>
<dbReference type="InterPro" id="IPR030835">
    <property type="entry name" value="Sulfite_DH_SoxC"/>
</dbReference>
<dbReference type="InterPro" id="IPR005066">
    <property type="entry name" value="MoCF_OxRdtse_dimer"/>
</dbReference>
<dbReference type="RefSeq" id="WP_317997157.1">
    <property type="nucleotide sequence ID" value="NZ_AP025523.1"/>
</dbReference>
<comment type="cofactor">
    <cofactor evidence="1">
        <name>Mo-molybdopterin</name>
        <dbReference type="ChEBI" id="CHEBI:71302"/>
    </cofactor>
</comment>
<evidence type="ECO:0000259" key="6">
    <source>
        <dbReference type="Pfam" id="PF00174"/>
    </source>
</evidence>
<dbReference type="PROSITE" id="PS51318">
    <property type="entry name" value="TAT"/>
    <property type="match status" value="1"/>
</dbReference>
<evidence type="ECO:0000313" key="8">
    <source>
        <dbReference type="EMBL" id="BDE06177.1"/>
    </source>
</evidence>
<dbReference type="NCBIfam" id="TIGR04555">
    <property type="entry name" value="sulfite_DH_soxC"/>
    <property type="match status" value="1"/>
</dbReference>
<dbReference type="PANTHER" id="PTHR19372">
    <property type="entry name" value="SULFITE REDUCTASE"/>
    <property type="match status" value="1"/>
</dbReference>
<organism evidence="8 9">
    <name type="scientific">Vulcanimicrobium alpinum</name>
    <dbReference type="NCBI Taxonomy" id="3016050"/>
    <lineage>
        <taxon>Bacteria</taxon>
        <taxon>Bacillati</taxon>
        <taxon>Vulcanimicrobiota</taxon>
        <taxon>Vulcanimicrobiia</taxon>
        <taxon>Vulcanimicrobiales</taxon>
        <taxon>Vulcanimicrobiaceae</taxon>
        <taxon>Vulcanimicrobium</taxon>
    </lineage>
</organism>
<dbReference type="KEGG" id="vab:WPS_14530"/>
<dbReference type="Proteomes" id="UP001317532">
    <property type="component" value="Chromosome"/>
</dbReference>
<dbReference type="FunFam" id="2.60.40.650:FF:000004">
    <property type="entry name" value="Sulfite oxidase, putative"/>
    <property type="match status" value="1"/>
</dbReference>
<dbReference type="Pfam" id="PF03404">
    <property type="entry name" value="Mo-co_dimer"/>
    <property type="match status" value="1"/>
</dbReference>
<dbReference type="Gene3D" id="3.90.420.10">
    <property type="entry name" value="Oxidoreductase, molybdopterin-binding domain"/>
    <property type="match status" value="1"/>
</dbReference>
<dbReference type="PANTHER" id="PTHR19372:SF7">
    <property type="entry name" value="SULFITE OXIDASE, MITOCHONDRIAL"/>
    <property type="match status" value="1"/>
</dbReference>
<dbReference type="EMBL" id="AP025523">
    <property type="protein sequence ID" value="BDE06177.1"/>
    <property type="molecule type" value="Genomic_DNA"/>
</dbReference>
<dbReference type="PRINTS" id="PR00407">
    <property type="entry name" value="EUMOPTERIN"/>
</dbReference>
<dbReference type="InterPro" id="IPR036374">
    <property type="entry name" value="OxRdtase_Mopterin-bd_sf"/>
</dbReference>
<keyword evidence="2" id="KW-0500">Molybdenum</keyword>
<dbReference type="Gene3D" id="2.60.40.650">
    <property type="match status" value="1"/>
</dbReference>
<dbReference type="GO" id="GO:0006790">
    <property type="term" value="P:sulfur compound metabolic process"/>
    <property type="evidence" value="ECO:0007669"/>
    <property type="project" value="TreeGrafter"/>
</dbReference>
<feature type="signal peptide" evidence="5">
    <location>
        <begin position="1"/>
        <end position="32"/>
    </location>
</feature>
<dbReference type="SUPFAM" id="SSF56524">
    <property type="entry name" value="Oxidoreductase molybdopterin-binding domain"/>
    <property type="match status" value="1"/>
</dbReference>
<name>A0AAN2CA13_UNVUL</name>
<dbReference type="GO" id="GO:0020037">
    <property type="term" value="F:heme binding"/>
    <property type="evidence" value="ECO:0007669"/>
    <property type="project" value="TreeGrafter"/>
</dbReference>
<dbReference type="GO" id="GO:0008482">
    <property type="term" value="F:sulfite oxidase activity"/>
    <property type="evidence" value="ECO:0007669"/>
    <property type="project" value="TreeGrafter"/>
</dbReference>
<dbReference type="GO" id="GO:0030151">
    <property type="term" value="F:molybdenum ion binding"/>
    <property type="evidence" value="ECO:0007669"/>
    <property type="project" value="InterPro"/>
</dbReference>
<dbReference type="FunFam" id="3.90.420.10:FF:000006">
    <property type="entry name" value="Sulfur dehydrogenase subunit SoxC"/>
    <property type="match status" value="1"/>
</dbReference>
<proteinExistence type="predicted"/>
<dbReference type="AlphaFoldDB" id="A0AAN2CA13"/>
<sequence length="421" mass="46037">MPRNSLGRGGFLRAGTGLVGGALLAGSAPANALAEDAAPLAIPESNKVLGAGVNDTPYGMPSKYERDVVRRTVPFLTAEDKSSVSFTPLQDLDGIITPNGLCFVRDHGGSPMDIDPLTHRLVIHGLVDTPMEYTMNDLIRFPTESHVYFMECGANGGMDYKGAQMQGVQFTHGMIHCCEWTGVKLSVLMAEAGVKPSAKWMLAEGADAAAMTRSVPIEKALDDALIAWSQNGERLRPENGYPVRLVLPGWQANLNVKWLRRLKFGTDPWETREETSKYTELLPDGKSRQFDWVMGTKSVITAPCPEKPMVGKGFREVTGLAWSGYGSVTRVDVSFDGGVNWQRATLQEPVLTKALTRFRIPWQWNGETALLQSRAVDDKGHVQPTHEQLLAARGGNAIYNKNSIQTWRVNPNGTVDSVQVS</sequence>
<evidence type="ECO:0000256" key="2">
    <source>
        <dbReference type="ARBA" id="ARBA00022505"/>
    </source>
</evidence>
<dbReference type="SUPFAM" id="SSF81296">
    <property type="entry name" value="E set domains"/>
    <property type="match status" value="1"/>
</dbReference>
<dbReference type="InterPro" id="IPR008335">
    <property type="entry name" value="Mopterin_OxRdtase_euk"/>
</dbReference>
<dbReference type="GO" id="GO:0043546">
    <property type="term" value="F:molybdopterin cofactor binding"/>
    <property type="evidence" value="ECO:0007669"/>
    <property type="project" value="TreeGrafter"/>
</dbReference>
<evidence type="ECO:0000256" key="5">
    <source>
        <dbReference type="SAM" id="SignalP"/>
    </source>
</evidence>
<keyword evidence="5" id="KW-0732">Signal</keyword>
<keyword evidence="3" id="KW-0479">Metal-binding</keyword>
<accession>A0AAN2CA13</accession>
<dbReference type="InterPro" id="IPR006311">
    <property type="entry name" value="TAT_signal"/>
</dbReference>